<evidence type="ECO:0000259" key="1">
    <source>
        <dbReference type="Pfam" id="PF01693"/>
    </source>
</evidence>
<dbReference type="InterPro" id="IPR011320">
    <property type="entry name" value="RNase_H1_N"/>
</dbReference>
<name>A0A9P7IZD0_9AGAM</name>
<feature type="domain" description="Ribonuclease H1 N-terminal" evidence="1">
    <location>
        <begin position="159"/>
        <end position="192"/>
    </location>
</feature>
<dbReference type="GeneID" id="64593673"/>
<dbReference type="Pfam" id="PF01693">
    <property type="entry name" value="Cauli_VI"/>
    <property type="match status" value="1"/>
</dbReference>
<dbReference type="Proteomes" id="UP000719766">
    <property type="component" value="Unassembled WGS sequence"/>
</dbReference>
<accession>A0A9P7IZD0</accession>
<dbReference type="AlphaFoldDB" id="A0A9P7IZD0"/>
<comment type="caution">
    <text evidence="2">The sequence shown here is derived from an EMBL/GenBank/DDBJ whole genome shotgun (WGS) entry which is preliminary data.</text>
</comment>
<evidence type="ECO:0000313" key="3">
    <source>
        <dbReference type="Proteomes" id="UP000719766"/>
    </source>
</evidence>
<proteinExistence type="predicted"/>
<organism evidence="2 3">
    <name type="scientific">Suillus plorans</name>
    <dbReference type="NCBI Taxonomy" id="116603"/>
    <lineage>
        <taxon>Eukaryota</taxon>
        <taxon>Fungi</taxon>
        <taxon>Dikarya</taxon>
        <taxon>Basidiomycota</taxon>
        <taxon>Agaricomycotina</taxon>
        <taxon>Agaricomycetes</taxon>
        <taxon>Agaricomycetidae</taxon>
        <taxon>Boletales</taxon>
        <taxon>Suillineae</taxon>
        <taxon>Suillaceae</taxon>
        <taxon>Suillus</taxon>
    </lineage>
</organism>
<dbReference type="RefSeq" id="XP_041162757.1">
    <property type="nucleotide sequence ID" value="XM_041299909.1"/>
</dbReference>
<reference evidence="2" key="1">
    <citation type="journal article" date="2020" name="New Phytol.">
        <title>Comparative genomics reveals dynamic genome evolution in host specialist ectomycorrhizal fungi.</title>
        <authorList>
            <person name="Lofgren L.A."/>
            <person name="Nguyen N.H."/>
            <person name="Vilgalys R."/>
            <person name="Ruytinx J."/>
            <person name="Liao H.L."/>
            <person name="Branco S."/>
            <person name="Kuo A."/>
            <person name="LaButti K."/>
            <person name="Lipzen A."/>
            <person name="Andreopoulos W."/>
            <person name="Pangilinan J."/>
            <person name="Riley R."/>
            <person name="Hundley H."/>
            <person name="Na H."/>
            <person name="Barry K."/>
            <person name="Grigoriev I.V."/>
            <person name="Stajich J.E."/>
            <person name="Kennedy P.G."/>
        </authorList>
    </citation>
    <scope>NUCLEOTIDE SEQUENCE</scope>
    <source>
        <strain evidence="2">S12</strain>
    </source>
</reference>
<dbReference type="EMBL" id="JABBWE010000015">
    <property type="protein sequence ID" value="KAG1797804.1"/>
    <property type="molecule type" value="Genomic_DNA"/>
</dbReference>
<keyword evidence="3" id="KW-1185">Reference proteome</keyword>
<sequence length="399" mass="44664">MYWQENVLLCAGVSIHLPTHYYSRLTQFVQNESFSQPHQGTNFHFIQTGKCHRACEDPSCYYQGATRANQSLTNLLANELMSGPACIFVYISTRVTCAAPSQIPLNVEYMSTTDSINATLTHMSITDAATPAINAVVNTATPALAQATQHSSTSASVHWYVITVGYETGVFQGWHNVYVHVVGIPGACFSWYSLTGAEAAYEQALSDGTVTQLSCYTSKKAWILLKDAEDLVTTVKNLAGPCTAYLQTKSFHLYLDAKEEINVQALWDESWASINGNSRRRTAFNLQPGPGNDTIKKLNCIFLREVSEAFDFTSYLSVDEPYFNYLANTSTDTLPVKTKRQHTAVDDPQKQWLPEHDNFLKEFIQLEGCRDDGWNLDWKLLPVQQLKRPRAMHTTQASI</sequence>
<protein>
    <recommendedName>
        <fullName evidence="1">Ribonuclease H1 N-terminal domain-containing protein</fullName>
    </recommendedName>
</protein>
<gene>
    <name evidence="2" type="ORF">HD556DRAFT_1306398</name>
</gene>
<dbReference type="OrthoDB" id="3270804at2759"/>
<evidence type="ECO:0000313" key="2">
    <source>
        <dbReference type="EMBL" id="KAG1797804.1"/>
    </source>
</evidence>